<keyword evidence="3" id="KW-1185">Reference proteome</keyword>
<evidence type="ECO:0000313" key="3">
    <source>
        <dbReference type="Proteomes" id="UP000295724"/>
    </source>
</evidence>
<accession>A0A4R6XG63</accession>
<protein>
    <submittedName>
        <fullName evidence="2">Uncharacterized protein</fullName>
    </submittedName>
</protein>
<dbReference type="Proteomes" id="UP000295724">
    <property type="component" value="Unassembled WGS sequence"/>
</dbReference>
<evidence type="ECO:0000256" key="1">
    <source>
        <dbReference type="SAM" id="Coils"/>
    </source>
</evidence>
<comment type="caution">
    <text evidence="2">The sequence shown here is derived from an EMBL/GenBank/DDBJ whole genome shotgun (WGS) entry which is preliminary data.</text>
</comment>
<gene>
    <name evidence="2" type="ORF">C8D91_2292</name>
</gene>
<name>A0A4R6XG63_9GAMM</name>
<reference evidence="2 3" key="1">
    <citation type="submission" date="2019-03" db="EMBL/GenBank/DDBJ databases">
        <title>Genomic Encyclopedia of Type Strains, Phase IV (KMG-IV): sequencing the most valuable type-strain genomes for metagenomic binning, comparative biology and taxonomic classification.</title>
        <authorList>
            <person name="Goeker M."/>
        </authorList>
    </citation>
    <scope>NUCLEOTIDE SEQUENCE [LARGE SCALE GENOMIC DNA]</scope>
    <source>
        <strain evidence="2 3">DSM 25488</strain>
    </source>
</reference>
<keyword evidence="1" id="KW-0175">Coiled coil</keyword>
<dbReference type="AlphaFoldDB" id="A0A4R6XG63"/>
<sequence length="144" mass="16459">MKSTSLNKLMKLIVIKTNIKHTIKPSILLFLTAFSCVGLTAKYKIDKNTYFKLEADVKQIMSSPVADAAPLEIKFIQEKLQLAKKAKADRKKKLEAQYTEQIYADIEIAKLRAELNQLNDVLLNKRDQVSSAQVYLSELLERMQ</sequence>
<organism evidence="2 3">
    <name type="scientific">Marinicella litoralis</name>
    <dbReference type="NCBI Taxonomy" id="644220"/>
    <lineage>
        <taxon>Bacteria</taxon>
        <taxon>Pseudomonadati</taxon>
        <taxon>Pseudomonadota</taxon>
        <taxon>Gammaproteobacteria</taxon>
        <taxon>Lysobacterales</taxon>
        <taxon>Marinicellaceae</taxon>
        <taxon>Marinicella</taxon>
    </lineage>
</organism>
<proteinExistence type="predicted"/>
<evidence type="ECO:0000313" key="2">
    <source>
        <dbReference type="EMBL" id="TDR18375.1"/>
    </source>
</evidence>
<dbReference type="EMBL" id="SNZB01000005">
    <property type="protein sequence ID" value="TDR18375.1"/>
    <property type="molecule type" value="Genomic_DNA"/>
</dbReference>
<feature type="coiled-coil region" evidence="1">
    <location>
        <begin position="77"/>
        <end position="128"/>
    </location>
</feature>